<dbReference type="Pfam" id="PF13411">
    <property type="entry name" value="MerR_1"/>
    <property type="match status" value="1"/>
</dbReference>
<dbReference type="RefSeq" id="WP_213353156.1">
    <property type="nucleotide sequence ID" value="NZ_JAHBGB010000033.1"/>
</dbReference>
<evidence type="ECO:0000313" key="2">
    <source>
        <dbReference type="EMBL" id="MFD2140178.1"/>
    </source>
</evidence>
<dbReference type="InterPro" id="IPR000551">
    <property type="entry name" value="MerR-type_HTH_dom"/>
</dbReference>
<comment type="caution">
    <text evidence="2">The sequence shown here is derived from an EMBL/GenBank/DDBJ whole genome shotgun (WGS) entry which is preliminary data.</text>
</comment>
<protein>
    <submittedName>
        <fullName evidence="2">MerR family transcriptional regulator</fullName>
    </submittedName>
</protein>
<dbReference type="EMBL" id="JBHUHD010000001">
    <property type="protein sequence ID" value="MFD2140178.1"/>
    <property type="molecule type" value="Genomic_DNA"/>
</dbReference>
<feature type="domain" description="HTH merR-type" evidence="1">
    <location>
        <begin position="14"/>
        <end position="74"/>
    </location>
</feature>
<gene>
    <name evidence="2" type="ORF">ACFSNC_07205</name>
</gene>
<keyword evidence="3" id="KW-1185">Reference proteome</keyword>
<proteinExistence type="predicted"/>
<evidence type="ECO:0000313" key="3">
    <source>
        <dbReference type="Proteomes" id="UP001597299"/>
    </source>
</evidence>
<accession>A0ABW4YVE3</accession>
<dbReference type="Proteomes" id="UP001597299">
    <property type="component" value="Unassembled WGS sequence"/>
</dbReference>
<name>A0ABW4YVE3_9HYPH</name>
<organism evidence="2 3">
    <name type="scientific">Ancylobacter oerskovii</name>
    <dbReference type="NCBI Taxonomy" id="459519"/>
    <lineage>
        <taxon>Bacteria</taxon>
        <taxon>Pseudomonadati</taxon>
        <taxon>Pseudomonadota</taxon>
        <taxon>Alphaproteobacteria</taxon>
        <taxon>Hyphomicrobiales</taxon>
        <taxon>Xanthobacteraceae</taxon>
        <taxon>Ancylobacter</taxon>
    </lineage>
</organism>
<reference evidence="3" key="1">
    <citation type="journal article" date="2019" name="Int. J. Syst. Evol. Microbiol.">
        <title>The Global Catalogue of Microorganisms (GCM) 10K type strain sequencing project: providing services to taxonomists for standard genome sequencing and annotation.</title>
        <authorList>
            <consortium name="The Broad Institute Genomics Platform"/>
            <consortium name="The Broad Institute Genome Sequencing Center for Infectious Disease"/>
            <person name="Wu L."/>
            <person name="Ma J."/>
        </authorList>
    </citation>
    <scope>NUCLEOTIDE SEQUENCE [LARGE SCALE GENOMIC DNA]</scope>
    <source>
        <strain evidence="3">CCM 7435</strain>
    </source>
</reference>
<sequence length="170" mass="18562">MNGQRISIIRETFSAAEVEAITGISQVALRDWRRRKILKTKSVSNRAIYYVYDLGYLMALQALTSQGVAVGTAAMAARLAGPMIEHFAEVISVAAEDAAFVGFHGRRIARFLIVAQDGDIVRAGAVDDWVRMRDEQGKPASAFFIDCKALGEQIVQKAPRPVVSVEHEGA</sequence>
<evidence type="ECO:0000259" key="1">
    <source>
        <dbReference type="Pfam" id="PF13411"/>
    </source>
</evidence>